<evidence type="ECO:0000256" key="1">
    <source>
        <dbReference type="SAM" id="MobiDB-lite"/>
    </source>
</evidence>
<dbReference type="EMBL" id="CADEAL010001052">
    <property type="protein sequence ID" value="CAB1428418.1"/>
    <property type="molecule type" value="Genomic_DNA"/>
</dbReference>
<dbReference type="Proteomes" id="UP001153269">
    <property type="component" value="Unassembled WGS sequence"/>
</dbReference>
<gene>
    <name evidence="2" type="ORF">PLEPLA_LOCUS16384</name>
</gene>
<dbReference type="AlphaFoldDB" id="A0A9N7YJZ5"/>
<evidence type="ECO:0000313" key="3">
    <source>
        <dbReference type="Proteomes" id="UP001153269"/>
    </source>
</evidence>
<keyword evidence="3" id="KW-1185">Reference proteome</keyword>
<organism evidence="2 3">
    <name type="scientific">Pleuronectes platessa</name>
    <name type="common">European plaice</name>
    <dbReference type="NCBI Taxonomy" id="8262"/>
    <lineage>
        <taxon>Eukaryota</taxon>
        <taxon>Metazoa</taxon>
        <taxon>Chordata</taxon>
        <taxon>Craniata</taxon>
        <taxon>Vertebrata</taxon>
        <taxon>Euteleostomi</taxon>
        <taxon>Actinopterygii</taxon>
        <taxon>Neopterygii</taxon>
        <taxon>Teleostei</taxon>
        <taxon>Neoteleostei</taxon>
        <taxon>Acanthomorphata</taxon>
        <taxon>Carangaria</taxon>
        <taxon>Pleuronectiformes</taxon>
        <taxon>Pleuronectoidei</taxon>
        <taxon>Pleuronectidae</taxon>
        <taxon>Pleuronectes</taxon>
    </lineage>
</organism>
<sequence length="127" mass="13780">MLRAQGGRARLSDGWGDYNALQHMSNTPATQWAASPNRGRSTPTEGRSVEGTAEDVCVLDRSHAAECSGKLGIGVSFHYRAHGAGDKLRKCDVVVRHRSHRVEGQLDEVMHLLTHSLLLKPGADLKG</sequence>
<accession>A0A9N7YJZ5</accession>
<reference evidence="2" key="1">
    <citation type="submission" date="2020-03" db="EMBL/GenBank/DDBJ databases">
        <authorList>
            <person name="Weist P."/>
        </authorList>
    </citation>
    <scope>NUCLEOTIDE SEQUENCE</scope>
</reference>
<name>A0A9N7YJZ5_PLEPL</name>
<proteinExistence type="predicted"/>
<feature type="compositionally biased region" description="Polar residues" evidence="1">
    <location>
        <begin position="27"/>
        <end position="45"/>
    </location>
</feature>
<protein>
    <submittedName>
        <fullName evidence="2">Uncharacterized protein</fullName>
    </submittedName>
</protein>
<feature type="region of interest" description="Disordered" evidence="1">
    <location>
        <begin position="27"/>
        <end position="52"/>
    </location>
</feature>
<evidence type="ECO:0000313" key="2">
    <source>
        <dbReference type="EMBL" id="CAB1428418.1"/>
    </source>
</evidence>
<comment type="caution">
    <text evidence="2">The sequence shown here is derived from an EMBL/GenBank/DDBJ whole genome shotgun (WGS) entry which is preliminary data.</text>
</comment>